<dbReference type="GO" id="GO:0016757">
    <property type="term" value="F:glycosyltransferase activity"/>
    <property type="evidence" value="ECO:0007669"/>
    <property type="project" value="UniProtKB-KW"/>
</dbReference>
<dbReference type="Proteomes" id="UP000630149">
    <property type="component" value="Unassembled WGS sequence"/>
</dbReference>
<feature type="chain" id="PRO_5037895169" evidence="10">
    <location>
        <begin position="21"/>
        <end position="232"/>
    </location>
</feature>
<dbReference type="GO" id="GO:0071972">
    <property type="term" value="F:peptidoglycan L,D-transpeptidase activity"/>
    <property type="evidence" value="ECO:0007669"/>
    <property type="project" value="TreeGrafter"/>
</dbReference>
<comment type="similarity">
    <text evidence="2">Belongs to the YkuD family.</text>
</comment>
<keyword evidence="4" id="KW-0808">Transferase</keyword>
<dbReference type="AlphaFoldDB" id="A0A917JPL5"/>
<dbReference type="RefSeq" id="WP_131775478.1">
    <property type="nucleotide sequence ID" value="NZ_BMOB01000001.1"/>
</dbReference>
<dbReference type="PANTHER" id="PTHR30582:SF24">
    <property type="entry name" value="L,D-TRANSPEPTIDASE ERFK_SRFK-RELATED"/>
    <property type="match status" value="1"/>
</dbReference>
<dbReference type="CDD" id="cd16913">
    <property type="entry name" value="YkuD_like"/>
    <property type="match status" value="1"/>
</dbReference>
<evidence type="ECO:0000256" key="4">
    <source>
        <dbReference type="ARBA" id="ARBA00022679"/>
    </source>
</evidence>
<keyword evidence="7 9" id="KW-0573">Peptidoglycan synthesis</keyword>
<dbReference type="InterPro" id="IPR005490">
    <property type="entry name" value="LD_TPept_cat_dom"/>
</dbReference>
<feature type="active site" description="Proton donor/acceptor" evidence="9">
    <location>
        <position position="188"/>
    </location>
</feature>
<name>A0A917JPL5_9GAMM</name>
<feature type="signal peptide" evidence="10">
    <location>
        <begin position="1"/>
        <end position="20"/>
    </location>
</feature>
<dbReference type="InterPro" id="IPR038063">
    <property type="entry name" value="Transpep_catalytic_dom"/>
</dbReference>
<evidence type="ECO:0000256" key="3">
    <source>
        <dbReference type="ARBA" id="ARBA00022676"/>
    </source>
</evidence>
<evidence type="ECO:0000256" key="1">
    <source>
        <dbReference type="ARBA" id="ARBA00004752"/>
    </source>
</evidence>
<keyword evidence="5" id="KW-0378">Hydrolase</keyword>
<dbReference type="InterPro" id="IPR050979">
    <property type="entry name" value="LD-transpeptidase"/>
</dbReference>
<sequence>MQLSIFSFFSLLLLAFPAYADLYVLPDKGNEVGEKQAVQSFPGELLTDVAIRYRMGYNELRWANPQIDTQNIIPAYSRILLPTRYTLPNTPRKGIVINLANYRLYYFPDEGNTVMTFPVGIGRDGWNTPTGKTKIIAKEKSPSWRPTENIKQYAAKQEVLMPDLLPPGPGNPLGDYVLRLNWPTYLIHGTNHPEGVGRKVSAGCIRMYPEDIEILFDYVTVGTPVTIINLRQ</sequence>
<keyword evidence="3" id="KW-0328">Glycosyltransferase</keyword>
<evidence type="ECO:0000259" key="11">
    <source>
        <dbReference type="PROSITE" id="PS52029"/>
    </source>
</evidence>
<dbReference type="Pfam" id="PF03734">
    <property type="entry name" value="YkuD"/>
    <property type="match status" value="1"/>
</dbReference>
<keyword evidence="13" id="KW-1185">Reference proteome</keyword>
<comment type="pathway">
    <text evidence="1 9">Cell wall biogenesis; peptidoglycan biosynthesis.</text>
</comment>
<dbReference type="SUPFAM" id="SSF141523">
    <property type="entry name" value="L,D-transpeptidase catalytic domain-like"/>
    <property type="match status" value="1"/>
</dbReference>
<keyword evidence="8 9" id="KW-0961">Cell wall biogenesis/degradation</keyword>
<accession>A0A917JPL5</accession>
<evidence type="ECO:0000313" key="12">
    <source>
        <dbReference type="EMBL" id="GGI77183.1"/>
    </source>
</evidence>
<dbReference type="GO" id="GO:0071555">
    <property type="term" value="P:cell wall organization"/>
    <property type="evidence" value="ECO:0007669"/>
    <property type="project" value="UniProtKB-UniRule"/>
</dbReference>
<reference evidence="12" key="2">
    <citation type="submission" date="2020-09" db="EMBL/GenBank/DDBJ databases">
        <authorList>
            <person name="Sun Q."/>
            <person name="Ohkuma M."/>
        </authorList>
    </citation>
    <scope>NUCLEOTIDE SEQUENCE</scope>
    <source>
        <strain evidence="12">JCM 13919</strain>
    </source>
</reference>
<evidence type="ECO:0000256" key="6">
    <source>
        <dbReference type="ARBA" id="ARBA00022960"/>
    </source>
</evidence>
<proteinExistence type="inferred from homology"/>
<keyword evidence="10" id="KW-0732">Signal</keyword>
<dbReference type="OrthoDB" id="9787225at2"/>
<dbReference type="GO" id="GO:0018104">
    <property type="term" value="P:peptidoglycan-protein cross-linking"/>
    <property type="evidence" value="ECO:0007669"/>
    <property type="project" value="TreeGrafter"/>
</dbReference>
<reference evidence="12" key="1">
    <citation type="journal article" date="2014" name="Int. J. Syst. Evol. Microbiol.">
        <title>Complete genome sequence of Corynebacterium casei LMG S-19264T (=DSM 44701T), isolated from a smear-ripened cheese.</title>
        <authorList>
            <consortium name="US DOE Joint Genome Institute (JGI-PGF)"/>
            <person name="Walter F."/>
            <person name="Albersmeier A."/>
            <person name="Kalinowski J."/>
            <person name="Ruckert C."/>
        </authorList>
    </citation>
    <scope>NUCLEOTIDE SEQUENCE</scope>
    <source>
        <strain evidence="12">JCM 13919</strain>
    </source>
</reference>
<dbReference type="GO" id="GO:0008360">
    <property type="term" value="P:regulation of cell shape"/>
    <property type="evidence" value="ECO:0007669"/>
    <property type="project" value="UniProtKB-UniRule"/>
</dbReference>
<dbReference type="EMBL" id="BMOB01000001">
    <property type="protein sequence ID" value="GGI77183.1"/>
    <property type="molecule type" value="Genomic_DNA"/>
</dbReference>
<keyword evidence="6 9" id="KW-0133">Cell shape</keyword>
<evidence type="ECO:0000256" key="9">
    <source>
        <dbReference type="PROSITE-ProRule" id="PRU01373"/>
    </source>
</evidence>
<gene>
    <name evidence="12" type="ORF">GCM10007966_02370</name>
</gene>
<dbReference type="PROSITE" id="PS52029">
    <property type="entry name" value="LD_TPASE"/>
    <property type="match status" value="1"/>
</dbReference>
<feature type="active site" description="Nucleophile" evidence="9">
    <location>
        <position position="204"/>
    </location>
</feature>
<dbReference type="Gene3D" id="2.40.440.10">
    <property type="entry name" value="L,D-transpeptidase catalytic domain-like"/>
    <property type="match status" value="1"/>
</dbReference>
<evidence type="ECO:0000256" key="8">
    <source>
        <dbReference type="ARBA" id="ARBA00023316"/>
    </source>
</evidence>
<comment type="caution">
    <text evidence="12">The sequence shown here is derived from an EMBL/GenBank/DDBJ whole genome shotgun (WGS) entry which is preliminary data.</text>
</comment>
<evidence type="ECO:0000313" key="13">
    <source>
        <dbReference type="Proteomes" id="UP000630149"/>
    </source>
</evidence>
<dbReference type="PANTHER" id="PTHR30582">
    <property type="entry name" value="L,D-TRANSPEPTIDASE"/>
    <property type="match status" value="1"/>
</dbReference>
<evidence type="ECO:0000256" key="10">
    <source>
        <dbReference type="SAM" id="SignalP"/>
    </source>
</evidence>
<dbReference type="GO" id="GO:0005576">
    <property type="term" value="C:extracellular region"/>
    <property type="evidence" value="ECO:0007669"/>
    <property type="project" value="TreeGrafter"/>
</dbReference>
<evidence type="ECO:0000256" key="7">
    <source>
        <dbReference type="ARBA" id="ARBA00022984"/>
    </source>
</evidence>
<feature type="domain" description="L,D-TPase catalytic" evidence="11">
    <location>
        <begin position="93"/>
        <end position="228"/>
    </location>
</feature>
<evidence type="ECO:0000256" key="2">
    <source>
        <dbReference type="ARBA" id="ARBA00005992"/>
    </source>
</evidence>
<organism evidence="12 13">
    <name type="scientific">Legionella impletisoli</name>
    <dbReference type="NCBI Taxonomy" id="343510"/>
    <lineage>
        <taxon>Bacteria</taxon>
        <taxon>Pseudomonadati</taxon>
        <taxon>Pseudomonadota</taxon>
        <taxon>Gammaproteobacteria</taxon>
        <taxon>Legionellales</taxon>
        <taxon>Legionellaceae</taxon>
        <taxon>Legionella</taxon>
    </lineage>
</organism>
<evidence type="ECO:0000256" key="5">
    <source>
        <dbReference type="ARBA" id="ARBA00022801"/>
    </source>
</evidence>
<protein>
    <submittedName>
        <fullName evidence="12">L,D-transpeptidase</fullName>
    </submittedName>
</protein>